<protein>
    <recommendedName>
        <fullName evidence="10">Prolamin-like domain-containing protein</fullName>
    </recommendedName>
</protein>
<dbReference type="InterPro" id="IPR008502">
    <property type="entry name" value="Prolamin-like"/>
</dbReference>
<proteinExistence type="inferred from homology"/>
<keyword evidence="3" id="KW-0964">Secreted</keyword>
<comment type="function">
    <text evidence="7">Involved in the regulation of gamete interactions during the double fertilization and to prevent multiple-pollen tube attraction; mediates the redistribution of the gamete fusogen HAP2/GCS1 to the cell surface after secretion upon sperm arrival.</text>
</comment>
<keyword evidence="5" id="KW-0278">Fertilization</keyword>
<dbReference type="EMBL" id="CM001882">
    <property type="protein sequence ID" value="EOY04380.1"/>
    <property type="molecule type" value="Genomic_DNA"/>
</dbReference>
<feature type="chain" id="PRO_5001596976" description="Prolamin-like domain-containing protein" evidence="9">
    <location>
        <begin position="25"/>
        <end position="136"/>
    </location>
</feature>
<comment type="subcellular location">
    <subcellularLocation>
        <location evidence="1">Cytoplasmic vesicle</location>
    </subcellularLocation>
    <subcellularLocation>
        <location evidence="2">Secreted</location>
    </subcellularLocation>
</comment>
<dbReference type="InterPro" id="IPR044711">
    <property type="entry name" value="EC11-15"/>
</dbReference>
<sequence length="136" mass="14947">MIMACKNVFVLLFILCVLASSAAAARELNGYNKASGHNHLTARHEVNIDSYKCWNALSQLNYCTMEIFRFFLNGHSGITRDCCGAIQDIYDCDPIVLISLGFTSEQDNILLDYCYASFGPVVDPLVGSPLSAEALI</sequence>
<dbReference type="GO" id="GO:0080155">
    <property type="term" value="P:regulation of double fertilization forming a zygote and endosperm"/>
    <property type="evidence" value="ECO:0000318"/>
    <property type="project" value="GO_Central"/>
</dbReference>
<dbReference type="GO" id="GO:0009567">
    <property type="term" value="P:double fertilization forming a zygote and endosperm"/>
    <property type="evidence" value="ECO:0000318"/>
    <property type="project" value="GO_Central"/>
</dbReference>
<keyword evidence="12" id="KW-1185">Reference proteome</keyword>
<name>A0A061EH80_THECC</name>
<dbReference type="GO" id="GO:0031982">
    <property type="term" value="C:vesicle"/>
    <property type="evidence" value="ECO:0000318"/>
    <property type="project" value="GO_Central"/>
</dbReference>
<reference evidence="11 12" key="1">
    <citation type="journal article" date="2013" name="Genome Biol.">
        <title>The genome sequence of the most widely cultivated cacao type and its use to identify candidate genes regulating pod color.</title>
        <authorList>
            <person name="Motamayor J.C."/>
            <person name="Mockaitis K."/>
            <person name="Schmutz J."/>
            <person name="Haiminen N."/>
            <person name="Iii D.L."/>
            <person name="Cornejo O."/>
            <person name="Findley S.D."/>
            <person name="Zheng P."/>
            <person name="Utro F."/>
            <person name="Royaert S."/>
            <person name="Saski C."/>
            <person name="Jenkins J."/>
            <person name="Podicheti R."/>
            <person name="Zhao M."/>
            <person name="Scheffler B.E."/>
            <person name="Stack J.C."/>
            <person name="Feltus F.A."/>
            <person name="Mustiga G.M."/>
            <person name="Amores F."/>
            <person name="Phillips W."/>
            <person name="Marelli J.P."/>
            <person name="May G.D."/>
            <person name="Shapiro H."/>
            <person name="Ma J."/>
            <person name="Bustamante C.D."/>
            <person name="Schnell R.J."/>
            <person name="Main D."/>
            <person name="Gilbert D."/>
            <person name="Parida L."/>
            <person name="Kuhn D.N."/>
        </authorList>
    </citation>
    <scope>NUCLEOTIDE SEQUENCE [LARGE SCALE GENOMIC DNA]</scope>
    <source>
        <strain evidence="12">cv. Matina 1-6</strain>
    </source>
</reference>
<evidence type="ECO:0000256" key="4">
    <source>
        <dbReference type="ARBA" id="ARBA00022729"/>
    </source>
</evidence>
<accession>A0A061EH80</accession>
<comment type="similarity">
    <text evidence="8">Belongs to the plant egg cell-secreted peptide family.</text>
</comment>
<gene>
    <name evidence="11" type="ORF">TCM_019646</name>
</gene>
<dbReference type="GO" id="GO:0005576">
    <property type="term" value="C:extracellular region"/>
    <property type="evidence" value="ECO:0000318"/>
    <property type="project" value="GO_Central"/>
</dbReference>
<evidence type="ECO:0000256" key="7">
    <source>
        <dbReference type="ARBA" id="ARBA00034457"/>
    </source>
</evidence>
<feature type="domain" description="Prolamin-like" evidence="10">
    <location>
        <begin position="52"/>
        <end position="114"/>
    </location>
</feature>
<evidence type="ECO:0000313" key="12">
    <source>
        <dbReference type="Proteomes" id="UP000026915"/>
    </source>
</evidence>
<keyword evidence="4 9" id="KW-0732">Signal</keyword>
<dbReference type="PANTHER" id="PTHR35293:SF1">
    <property type="entry name" value="EGG CELL-SECRETED PROTEIN 1.5"/>
    <property type="match status" value="1"/>
</dbReference>
<keyword evidence="6" id="KW-0968">Cytoplasmic vesicle</keyword>
<evidence type="ECO:0000259" key="10">
    <source>
        <dbReference type="Pfam" id="PF05617"/>
    </source>
</evidence>
<evidence type="ECO:0000256" key="2">
    <source>
        <dbReference type="ARBA" id="ARBA00004613"/>
    </source>
</evidence>
<dbReference type="STRING" id="3641.A0A061EH80"/>
<dbReference type="Proteomes" id="UP000026915">
    <property type="component" value="Chromosome 4"/>
</dbReference>
<dbReference type="GO" id="GO:2000008">
    <property type="term" value="P:regulation of protein localization to cell surface"/>
    <property type="evidence" value="ECO:0000318"/>
    <property type="project" value="GO_Central"/>
</dbReference>
<evidence type="ECO:0000256" key="8">
    <source>
        <dbReference type="ARBA" id="ARBA00034484"/>
    </source>
</evidence>
<evidence type="ECO:0000256" key="9">
    <source>
        <dbReference type="SAM" id="SignalP"/>
    </source>
</evidence>
<evidence type="ECO:0000256" key="6">
    <source>
        <dbReference type="ARBA" id="ARBA00023329"/>
    </source>
</evidence>
<dbReference type="Pfam" id="PF05617">
    <property type="entry name" value="Prolamin_like"/>
    <property type="match status" value="1"/>
</dbReference>
<evidence type="ECO:0000313" key="11">
    <source>
        <dbReference type="EMBL" id="EOY04380.1"/>
    </source>
</evidence>
<dbReference type="PANTHER" id="PTHR35293">
    <property type="entry name" value="EGG CELL-SECRETED PROTEIN 1.5"/>
    <property type="match status" value="1"/>
</dbReference>
<evidence type="ECO:0000256" key="5">
    <source>
        <dbReference type="ARBA" id="ARBA00023279"/>
    </source>
</evidence>
<dbReference type="GO" id="GO:0031410">
    <property type="term" value="C:cytoplasmic vesicle"/>
    <property type="evidence" value="ECO:0007669"/>
    <property type="project" value="UniProtKB-SubCell"/>
</dbReference>
<dbReference type="AlphaFoldDB" id="A0A061EH80"/>
<evidence type="ECO:0000256" key="3">
    <source>
        <dbReference type="ARBA" id="ARBA00022525"/>
    </source>
</evidence>
<feature type="signal peptide" evidence="9">
    <location>
        <begin position="1"/>
        <end position="24"/>
    </location>
</feature>
<dbReference type="Gramene" id="EOY04380">
    <property type="protein sequence ID" value="EOY04380"/>
    <property type="gene ID" value="TCM_019646"/>
</dbReference>
<dbReference type="InParanoid" id="A0A061EH80"/>
<organism evidence="11 12">
    <name type="scientific">Theobroma cacao</name>
    <name type="common">Cacao</name>
    <name type="synonym">Cocoa</name>
    <dbReference type="NCBI Taxonomy" id="3641"/>
    <lineage>
        <taxon>Eukaryota</taxon>
        <taxon>Viridiplantae</taxon>
        <taxon>Streptophyta</taxon>
        <taxon>Embryophyta</taxon>
        <taxon>Tracheophyta</taxon>
        <taxon>Spermatophyta</taxon>
        <taxon>Magnoliopsida</taxon>
        <taxon>eudicotyledons</taxon>
        <taxon>Gunneridae</taxon>
        <taxon>Pentapetalae</taxon>
        <taxon>rosids</taxon>
        <taxon>malvids</taxon>
        <taxon>Malvales</taxon>
        <taxon>Malvaceae</taxon>
        <taxon>Byttnerioideae</taxon>
        <taxon>Theobroma</taxon>
    </lineage>
</organism>
<evidence type="ECO:0000256" key="1">
    <source>
        <dbReference type="ARBA" id="ARBA00004541"/>
    </source>
</evidence>
<dbReference type="HOGENOM" id="CLU_128969_2_0_1"/>